<evidence type="ECO:0000313" key="4">
    <source>
        <dbReference type="Proteomes" id="UP000799778"/>
    </source>
</evidence>
<feature type="compositionally biased region" description="Polar residues" evidence="1">
    <location>
        <begin position="179"/>
        <end position="204"/>
    </location>
</feature>
<feature type="region of interest" description="Disordered" evidence="1">
    <location>
        <begin position="307"/>
        <end position="326"/>
    </location>
</feature>
<sequence length="435" mass="45077">MRTKTPLIAILMAQAASCAVQPRHEGHEELGASGSGRIPSSTIPKTSVVYITVTDYVTVPPAVGSSIVSASQTASIKKTTTKIVTETIVVPAPPFPATASKSGNSSHGASISCGQGNSSQSISVPTNPGGFATSGLHNESLTSLGLVPSRSSSVLAVVTVLPTQSPKAPLRPTSGEVVPSTSYPNVSTSSRASPSSLGNLTEGVSASPNPSSPTSSTMSVLIPPFSQSVPLIPGFTYPARASRPAVTLVSSSIAQPTPSAVALRRRHFETLSPFKDGDVHVLPYISGSLSLYPRSEDGHSTIVVVQSTRSSQTTRKSSSSKRSQHSTAVVVIPVAPSTQRVSTVTVRPSVFTSFVGFTTPTPQPSIFTSTVAPVAGFTTVVTRGKHCPYPYPGEHCMHPRTTFITSIIEPPSETQGSGKNKGAETGWCPYPGQKC</sequence>
<feature type="compositionally biased region" description="Low complexity" evidence="1">
    <location>
        <begin position="307"/>
        <end position="317"/>
    </location>
</feature>
<feature type="compositionally biased region" description="Low complexity" evidence="1">
    <location>
        <begin position="205"/>
        <end position="219"/>
    </location>
</feature>
<dbReference type="RefSeq" id="XP_033384354.1">
    <property type="nucleotide sequence ID" value="XM_033533137.1"/>
</dbReference>
<evidence type="ECO:0000256" key="1">
    <source>
        <dbReference type="SAM" id="MobiDB-lite"/>
    </source>
</evidence>
<accession>A0A6A5XRS4</accession>
<feature type="compositionally biased region" description="Polar residues" evidence="1">
    <location>
        <begin position="99"/>
        <end position="126"/>
    </location>
</feature>
<dbReference type="OrthoDB" id="3943288at2759"/>
<feature type="chain" id="PRO_5025485517" evidence="2">
    <location>
        <begin position="19"/>
        <end position="435"/>
    </location>
</feature>
<dbReference type="EMBL" id="ML978069">
    <property type="protein sequence ID" value="KAF2016015.1"/>
    <property type="molecule type" value="Genomic_DNA"/>
</dbReference>
<protein>
    <submittedName>
        <fullName evidence="3">Uncharacterized protein</fullName>
    </submittedName>
</protein>
<organism evidence="3 4">
    <name type="scientific">Aaosphaeria arxii CBS 175.79</name>
    <dbReference type="NCBI Taxonomy" id="1450172"/>
    <lineage>
        <taxon>Eukaryota</taxon>
        <taxon>Fungi</taxon>
        <taxon>Dikarya</taxon>
        <taxon>Ascomycota</taxon>
        <taxon>Pezizomycotina</taxon>
        <taxon>Dothideomycetes</taxon>
        <taxon>Pleosporomycetidae</taxon>
        <taxon>Pleosporales</taxon>
        <taxon>Pleosporales incertae sedis</taxon>
        <taxon>Aaosphaeria</taxon>
    </lineage>
</organism>
<gene>
    <name evidence="3" type="ORF">BU24DRAFT_480721</name>
</gene>
<keyword evidence="4" id="KW-1185">Reference proteome</keyword>
<name>A0A6A5XRS4_9PLEO</name>
<dbReference type="GeneID" id="54290534"/>
<feature type="signal peptide" evidence="2">
    <location>
        <begin position="1"/>
        <end position="18"/>
    </location>
</feature>
<feature type="region of interest" description="Disordered" evidence="1">
    <location>
        <begin position="165"/>
        <end position="219"/>
    </location>
</feature>
<dbReference type="AlphaFoldDB" id="A0A6A5XRS4"/>
<evidence type="ECO:0000313" key="3">
    <source>
        <dbReference type="EMBL" id="KAF2016015.1"/>
    </source>
</evidence>
<dbReference type="Proteomes" id="UP000799778">
    <property type="component" value="Unassembled WGS sequence"/>
</dbReference>
<keyword evidence="2" id="KW-0732">Signal</keyword>
<evidence type="ECO:0000256" key="2">
    <source>
        <dbReference type="SAM" id="SignalP"/>
    </source>
</evidence>
<proteinExistence type="predicted"/>
<feature type="region of interest" description="Disordered" evidence="1">
    <location>
        <begin position="95"/>
        <end position="131"/>
    </location>
</feature>
<reference evidence="3" key="1">
    <citation type="journal article" date="2020" name="Stud. Mycol.">
        <title>101 Dothideomycetes genomes: a test case for predicting lifestyles and emergence of pathogens.</title>
        <authorList>
            <person name="Haridas S."/>
            <person name="Albert R."/>
            <person name="Binder M."/>
            <person name="Bloem J."/>
            <person name="Labutti K."/>
            <person name="Salamov A."/>
            <person name="Andreopoulos B."/>
            <person name="Baker S."/>
            <person name="Barry K."/>
            <person name="Bills G."/>
            <person name="Bluhm B."/>
            <person name="Cannon C."/>
            <person name="Castanera R."/>
            <person name="Culley D."/>
            <person name="Daum C."/>
            <person name="Ezra D."/>
            <person name="Gonzalez J."/>
            <person name="Henrissat B."/>
            <person name="Kuo A."/>
            <person name="Liang C."/>
            <person name="Lipzen A."/>
            <person name="Lutzoni F."/>
            <person name="Magnuson J."/>
            <person name="Mondo S."/>
            <person name="Nolan M."/>
            <person name="Ohm R."/>
            <person name="Pangilinan J."/>
            <person name="Park H.-J."/>
            <person name="Ramirez L."/>
            <person name="Alfaro M."/>
            <person name="Sun H."/>
            <person name="Tritt A."/>
            <person name="Yoshinaga Y."/>
            <person name="Zwiers L.-H."/>
            <person name="Turgeon B."/>
            <person name="Goodwin S."/>
            <person name="Spatafora J."/>
            <person name="Crous P."/>
            <person name="Grigoriev I."/>
        </authorList>
    </citation>
    <scope>NUCLEOTIDE SEQUENCE</scope>
    <source>
        <strain evidence="3">CBS 175.79</strain>
    </source>
</reference>